<accession>A0A419V5J3</accession>
<proteinExistence type="inferred from homology"/>
<keyword evidence="4" id="KW-1185">Reference proteome</keyword>
<feature type="domain" description="CN hydrolase" evidence="2">
    <location>
        <begin position="1"/>
        <end position="239"/>
    </location>
</feature>
<evidence type="ECO:0000256" key="1">
    <source>
        <dbReference type="ARBA" id="ARBA00010613"/>
    </source>
</evidence>
<dbReference type="SUPFAM" id="SSF56317">
    <property type="entry name" value="Carbon-nitrogen hydrolase"/>
    <property type="match status" value="1"/>
</dbReference>
<reference evidence="3 4" key="1">
    <citation type="submission" date="2018-09" db="EMBL/GenBank/DDBJ databases">
        <title>Genomic Encyclopedia of Archaeal and Bacterial Type Strains, Phase II (KMG-II): from individual species to whole genera.</title>
        <authorList>
            <person name="Goeker M."/>
        </authorList>
    </citation>
    <scope>NUCLEOTIDE SEQUENCE [LARGE SCALE GENOMIC DNA]</scope>
    <source>
        <strain evidence="3 4">DSM 17008</strain>
    </source>
</reference>
<dbReference type="PANTHER" id="PTHR23088:SF27">
    <property type="entry name" value="DEAMINATED GLUTATHIONE AMIDASE"/>
    <property type="match status" value="1"/>
</dbReference>
<sequence>MNITVFQLDIIAGNPEANQEKAAVWFAENVKPDTDVVVLPEMWTTAYTLDALEDTAEAADGESVVFLQKLASSYAVNIIGGSIAVKVDSLIYNRAVVIDRKGNLIYHYDKIHLVPMLNEPAYLEGGRAKVQTFVLDGVKMGVVICFDLRFPEIIRQLALQEAQVLFIPAEWPEARAGHWETLSTARAIENQMYVVTCNRVGTYDGVEFAGRSMFIDPWGTVLAKGSSSNEEVITRQLDLESVKTVRDTVPIFTSRVPALY</sequence>
<dbReference type="Proteomes" id="UP000285120">
    <property type="component" value="Unassembled WGS sequence"/>
</dbReference>
<gene>
    <name evidence="3" type="ORF">ATL39_0864</name>
</gene>
<dbReference type="EMBL" id="RAPK01000007">
    <property type="protein sequence ID" value="RKD75167.1"/>
    <property type="molecule type" value="Genomic_DNA"/>
</dbReference>
<comment type="similarity">
    <text evidence="1">Belongs to the carbon-nitrogen hydrolase superfamily. NIT1/NIT2 family.</text>
</comment>
<keyword evidence="3" id="KW-0378">Hydrolase</keyword>
<dbReference type="PANTHER" id="PTHR23088">
    <property type="entry name" value="NITRILASE-RELATED"/>
    <property type="match status" value="1"/>
</dbReference>
<evidence type="ECO:0000313" key="4">
    <source>
        <dbReference type="Proteomes" id="UP000285120"/>
    </source>
</evidence>
<dbReference type="InterPro" id="IPR003010">
    <property type="entry name" value="C-N_Hydrolase"/>
</dbReference>
<dbReference type="GO" id="GO:0016787">
    <property type="term" value="F:hydrolase activity"/>
    <property type="evidence" value="ECO:0007669"/>
    <property type="project" value="UniProtKB-KW"/>
</dbReference>
<dbReference type="InterPro" id="IPR036526">
    <property type="entry name" value="C-N_Hydrolase_sf"/>
</dbReference>
<comment type="caution">
    <text evidence="3">The sequence shown here is derived from an EMBL/GenBank/DDBJ whole genome shotgun (WGS) entry which is preliminary data.</text>
</comment>
<name>A0A419V5J3_9BACL</name>
<dbReference type="Gene3D" id="3.60.110.10">
    <property type="entry name" value="Carbon-nitrogen hydrolase"/>
    <property type="match status" value="1"/>
</dbReference>
<organism evidence="3 4">
    <name type="scientific">Sinobaca qinghaiensis</name>
    <dbReference type="NCBI Taxonomy" id="342944"/>
    <lineage>
        <taxon>Bacteria</taxon>
        <taxon>Bacillati</taxon>
        <taxon>Bacillota</taxon>
        <taxon>Bacilli</taxon>
        <taxon>Bacillales</taxon>
        <taxon>Sporolactobacillaceae</taxon>
        <taxon>Sinobaca</taxon>
    </lineage>
</organism>
<dbReference type="RefSeq" id="WP_120192067.1">
    <property type="nucleotide sequence ID" value="NZ_RAPK01000007.1"/>
</dbReference>
<evidence type="ECO:0000259" key="2">
    <source>
        <dbReference type="PROSITE" id="PS50263"/>
    </source>
</evidence>
<evidence type="ECO:0000313" key="3">
    <source>
        <dbReference type="EMBL" id="RKD75167.1"/>
    </source>
</evidence>
<protein>
    <submittedName>
        <fullName evidence="3">Putative amidohydrolase</fullName>
    </submittedName>
</protein>
<dbReference type="PROSITE" id="PS50263">
    <property type="entry name" value="CN_HYDROLASE"/>
    <property type="match status" value="1"/>
</dbReference>
<dbReference type="Pfam" id="PF00795">
    <property type="entry name" value="CN_hydrolase"/>
    <property type="match status" value="1"/>
</dbReference>
<dbReference type="CDD" id="cd07583">
    <property type="entry name" value="nitrilase_5"/>
    <property type="match status" value="1"/>
</dbReference>
<dbReference type="OrthoDB" id="9811121at2"/>
<dbReference type="AlphaFoldDB" id="A0A419V5J3"/>